<keyword evidence="1" id="KW-0472">Membrane</keyword>
<dbReference type="Proteomes" id="UP000184603">
    <property type="component" value="Unassembled WGS sequence"/>
</dbReference>
<dbReference type="AlphaFoldDB" id="A0A1M7XYZ6"/>
<feature type="transmembrane region" description="Helical" evidence="1">
    <location>
        <begin position="45"/>
        <end position="62"/>
    </location>
</feature>
<name>A0A1M7XYZ6_9BACT</name>
<evidence type="ECO:0000313" key="2">
    <source>
        <dbReference type="EMBL" id="SHO44364.1"/>
    </source>
</evidence>
<dbReference type="EMBL" id="FRFE01000003">
    <property type="protein sequence ID" value="SHO44364.1"/>
    <property type="molecule type" value="Genomic_DNA"/>
</dbReference>
<proteinExistence type="predicted"/>
<sequence>MKNIDTGVIKELIYGIVVAAVCFGAPTFMKYMFPNPTVIHDVVDSMPLLGSMIIGVTIIRLLQRKKSRKNHT</sequence>
<keyword evidence="1" id="KW-1133">Transmembrane helix</keyword>
<accession>A0A1M7XYZ6</accession>
<reference evidence="2 3" key="1">
    <citation type="submission" date="2016-12" db="EMBL/GenBank/DDBJ databases">
        <authorList>
            <person name="Song W.-J."/>
            <person name="Kurnit D.M."/>
        </authorList>
    </citation>
    <scope>NUCLEOTIDE SEQUENCE [LARGE SCALE GENOMIC DNA]</scope>
    <source>
        <strain evidence="2 3">DSM 18488</strain>
    </source>
</reference>
<feature type="transmembrane region" description="Helical" evidence="1">
    <location>
        <begin position="12"/>
        <end position="33"/>
    </location>
</feature>
<evidence type="ECO:0000313" key="3">
    <source>
        <dbReference type="Proteomes" id="UP000184603"/>
    </source>
</evidence>
<organism evidence="2 3">
    <name type="scientific">Desulfopila aestuarii DSM 18488</name>
    <dbReference type="NCBI Taxonomy" id="1121416"/>
    <lineage>
        <taxon>Bacteria</taxon>
        <taxon>Pseudomonadati</taxon>
        <taxon>Thermodesulfobacteriota</taxon>
        <taxon>Desulfobulbia</taxon>
        <taxon>Desulfobulbales</taxon>
        <taxon>Desulfocapsaceae</taxon>
        <taxon>Desulfopila</taxon>
    </lineage>
</organism>
<gene>
    <name evidence="2" type="ORF">SAMN02745220_00714</name>
</gene>
<dbReference type="RefSeq" id="WP_073612086.1">
    <property type="nucleotide sequence ID" value="NZ_FRFE01000003.1"/>
</dbReference>
<keyword evidence="1" id="KW-0812">Transmembrane</keyword>
<protein>
    <submittedName>
        <fullName evidence="2">Uncharacterized protein</fullName>
    </submittedName>
</protein>
<keyword evidence="3" id="KW-1185">Reference proteome</keyword>
<evidence type="ECO:0000256" key="1">
    <source>
        <dbReference type="SAM" id="Phobius"/>
    </source>
</evidence>
<dbReference type="OrthoDB" id="5432542at2"/>